<evidence type="ECO:0000256" key="3">
    <source>
        <dbReference type="RuleBase" id="RU000363"/>
    </source>
</evidence>
<dbReference type="PANTHER" id="PTHR42901:SF1">
    <property type="entry name" value="ALCOHOL DEHYDROGENASE"/>
    <property type="match status" value="1"/>
</dbReference>
<dbReference type="EMBL" id="BBMS01000024">
    <property type="protein sequence ID" value="GAL26990.1"/>
    <property type="molecule type" value="Genomic_DNA"/>
</dbReference>
<dbReference type="InterPro" id="IPR036291">
    <property type="entry name" value="NAD(P)-bd_dom_sf"/>
</dbReference>
<evidence type="ECO:0000313" key="5">
    <source>
        <dbReference type="EMBL" id="GAL26990.1"/>
    </source>
</evidence>
<feature type="domain" description="Ketoreductase" evidence="4">
    <location>
        <begin position="3"/>
        <end position="183"/>
    </location>
</feature>
<keyword evidence="2" id="KW-0560">Oxidoreductase</keyword>
<dbReference type="PRINTS" id="PR00081">
    <property type="entry name" value="GDHRDH"/>
</dbReference>
<proteinExistence type="inferred from homology"/>
<dbReference type="CDD" id="cd05233">
    <property type="entry name" value="SDR_c"/>
    <property type="match status" value="1"/>
</dbReference>
<comment type="similarity">
    <text evidence="1 3">Belongs to the short-chain dehydrogenases/reductases (SDR) family.</text>
</comment>
<gene>
    <name evidence="5" type="ORF">JCM19239_4333</name>
</gene>
<evidence type="ECO:0000256" key="2">
    <source>
        <dbReference type="ARBA" id="ARBA00023002"/>
    </source>
</evidence>
<evidence type="ECO:0000313" key="6">
    <source>
        <dbReference type="Proteomes" id="UP000029223"/>
    </source>
</evidence>
<sequence>MANTALITGASSGIGLELAKIHAQKGGDLVLVARSQAKLEELKQELENEFNVTVTVLPSDLSKPESAQQLFEQTEAAGLQIDTLINNAGFGGHGNFHERSLEDEQAMMQVNMVTLTNLTHLYLTGMVERNRGKILNVSSTASFMPGPLQAVYYATKAYVTSFSQAVAEEVKNHNITVTALCPGAVATGFVAAADLQGVEIFDKAKTPKSVAECGYQAMEKGELVAFNESGLKFMLNWIVPFLPRKMVLKISRQAMEKPPSNLSLLGKLLLFDKVEALR</sequence>
<dbReference type="SMART" id="SM00822">
    <property type="entry name" value="PKS_KR"/>
    <property type="match status" value="1"/>
</dbReference>
<dbReference type="SUPFAM" id="SSF51735">
    <property type="entry name" value="NAD(P)-binding Rossmann-fold domains"/>
    <property type="match status" value="1"/>
</dbReference>
<dbReference type="InterPro" id="IPR057326">
    <property type="entry name" value="KR_dom"/>
</dbReference>
<dbReference type="PANTHER" id="PTHR42901">
    <property type="entry name" value="ALCOHOL DEHYDROGENASE"/>
    <property type="match status" value="1"/>
</dbReference>
<evidence type="ECO:0000256" key="1">
    <source>
        <dbReference type="ARBA" id="ARBA00006484"/>
    </source>
</evidence>
<keyword evidence="6" id="KW-1185">Reference proteome</keyword>
<evidence type="ECO:0000259" key="4">
    <source>
        <dbReference type="SMART" id="SM00822"/>
    </source>
</evidence>
<reference evidence="6" key="2">
    <citation type="submission" date="2014-09" db="EMBL/GenBank/DDBJ databases">
        <authorList>
            <consortium name="NBRP consortium"/>
            <person name="Sawabe T."/>
            <person name="Meirelles P."/>
            <person name="Nakanishi M."/>
            <person name="Sayaka M."/>
            <person name="Hattori M."/>
            <person name="Ohkuma M."/>
        </authorList>
    </citation>
    <scope>NUCLEOTIDE SEQUENCE [LARGE SCALE GENOMIC DNA]</scope>
    <source>
        <strain evidence="6">JCM 19239</strain>
    </source>
</reference>
<organism evidence="5 6">
    <name type="scientific">Vibrio variabilis</name>
    <dbReference type="NCBI Taxonomy" id="990271"/>
    <lineage>
        <taxon>Bacteria</taxon>
        <taxon>Pseudomonadati</taxon>
        <taxon>Pseudomonadota</taxon>
        <taxon>Gammaproteobacteria</taxon>
        <taxon>Vibrionales</taxon>
        <taxon>Vibrionaceae</taxon>
        <taxon>Vibrio</taxon>
    </lineage>
</organism>
<name>A0ABQ0JFC5_9VIBR</name>
<dbReference type="PRINTS" id="PR00080">
    <property type="entry name" value="SDRFAMILY"/>
</dbReference>
<reference evidence="6" key="1">
    <citation type="submission" date="2014-09" db="EMBL/GenBank/DDBJ databases">
        <title>Vibrio variabilis JCM 19239. (C206) whole genome shotgun sequence.</title>
        <authorList>
            <person name="Sawabe T."/>
            <person name="Meirelles P."/>
            <person name="Nakanishi M."/>
            <person name="Sayaka M."/>
            <person name="Hattori M."/>
            <person name="Ohkuma M."/>
        </authorList>
    </citation>
    <scope>NUCLEOTIDE SEQUENCE [LARGE SCALE GENOMIC DNA]</scope>
    <source>
        <strain evidence="6">JCM 19239</strain>
    </source>
</reference>
<dbReference type="InterPro" id="IPR002347">
    <property type="entry name" value="SDR_fam"/>
</dbReference>
<dbReference type="Pfam" id="PF00106">
    <property type="entry name" value="adh_short"/>
    <property type="match status" value="1"/>
</dbReference>
<dbReference type="PIRSF" id="PIRSF000126">
    <property type="entry name" value="11-beta-HSD1"/>
    <property type="match status" value="1"/>
</dbReference>
<dbReference type="Gene3D" id="3.40.50.720">
    <property type="entry name" value="NAD(P)-binding Rossmann-like Domain"/>
    <property type="match status" value="1"/>
</dbReference>
<protein>
    <submittedName>
        <fullName evidence="5">Short-chain dehydrogenase/reductase SDR</fullName>
    </submittedName>
</protein>
<comment type="caution">
    <text evidence="5">The sequence shown here is derived from an EMBL/GenBank/DDBJ whole genome shotgun (WGS) entry which is preliminary data.</text>
</comment>
<dbReference type="Proteomes" id="UP000029223">
    <property type="component" value="Unassembled WGS sequence"/>
</dbReference>
<accession>A0ABQ0JFC5</accession>